<sequence length="293" mass="33549">MVFKYLIRKTRRIVLLLFTSFLVWGLLATFFQQFPSSADSIATSSTTFTLNKIPKSLQSRTIQVLIAHPDDEVMFFAPSIVELSKPKYKNNITLTCLSVGNDQGLGETRYNELVRSLQILGIEDFEIVNDETKFKDSMELEWDADKIAEYISKDTDVILTFDKFGISNHPNHKSLYHGAIASKKPVYALKSWNMAEKYSSTLCTNAEIMLKLFDHSILYLVDAFHIESYLPVNLWAILHEVLYKNVHIYADLPSTILGIAAMSNAHQSQMVWFRWGWLSVSKYGNSNELIKIQ</sequence>
<dbReference type="GO" id="GO:0000225">
    <property type="term" value="F:N-acetylglucosaminylphosphatidylinositol deacetylase activity"/>
    <property type="evidence" value="ECO:0007669"/>
    <property type="project" value="UniProtKB-EC"/>
</dbReference>
<dbReference type="EMBL" id="KV454215">
    <property type="protein sequence ID" value="ODQ56832.1"/>
    <property type="molecule type" value="Genomic_DNA"/>
</dbReference>
<name>A0A1E3NVW5_WICAA</name>
<dbReference type="STRING" id="683960.A0A1E3NVW5"/>
<dbReference type="InterPro" id="IPR024078">
    <property type="entry name" value="LmbE-like_dom_sf"/>
</dbReference>
<evidence type="ECO:0000256" key="2">
    <source>
        <dbReference type="ARBA" id="ARBA00012176"/>
    </source>
</evidence>
<protein>
    <recommendedName>
        <fullName evidence="2">N-acetylglucosaminylphosphatidylinositol deacetylase</fullName>
        <ecNumber evidence="2">3.5.1.89</ecNumber>
    </recommendedName>
</protein>
<keyword evidence="4" id="KW-1185">Reference proteome</keyword>
<dbReference type="PANTHER" id="PTHR12993">
    <property type="entry name" value="N-ACETYLGLUCOSAMINYL-PHOSPHATIDYLINOSITOL DE-N-ACETYLASE-RELATED"/>
    <property type="match status" value="1"/>
</dbReference>
<dbReference type="PANTHER" id="PTHR12993:SF11">
    <property type="entry name" value="N-ACETYLGLUCOSAMINYL-PHOSPHATIDYLINOSITOL DE-N-ACETYLASE"/>
    <property type="match status" value="1"/>
</dbReference>
<dbReference type="RefSeq" id="XP_019036039.1">
    <property type="nucleotide sequence ID" value="XM_019183972.1"/>
</dbReference>
<proteinExistence type="inferred from homology"/>
<evidence type="ECO:0000256" key="1">
    <source>
        <dbReference type="ARBA" id="ARBA00006066"/>
    </source>
</evidence>
<dbReference type="Pfam" id="PF02585">
    <property type="entry name" value="PIG-L"/>
    <property type="match status" value="1"/>
</dbReference>
<dbReference type="GO" id="GO:0016020">
    <property type="term" value="C:membrane"/>
    <property type="evidence" value="ECO:0007669"/>
    <property type="project" value="GOC"/>
</dbReference>
<comment type="similarity">
    <text evidence="1">Belongs to the PIGL family.</text>
</comment>
<dbReference type="Proteomes" id="UP000094112">
    <property type="component" value="Unassembled WGS sequence"/>
</dbReference>
<dbReference type="EC" id="3.5.1.89" evidence="2"/>
<dbReference type="GeneID" id="30201218"/>
<evidence type="ECO:0000313" key="4">
    <source>
        <dbReference type="Proteomes" id="UP000094112"/>
    </source>
</evidence>
<dbReference type="UniPathway" id="UPA00196"/>
<dbReference type="OrthoDB" id="440160at2759"/>
<dbReference type="GO" id="GO:0006506">
    <property type="term" value="P:GPI anchor biosynthetic process"/>
    <property type="evidence" value="ECO:0007669"/>
    <property type="project" value="UniProtKB-UniPathway"/>
</dbReference>
<dbReference type="InterPro" id="IPR003737">
    <property type="entry name" value="GlcNAc_PI_deacetylase-related"/>
</dbReference>
<accession>A0A1E3NVW5</accession>
<organism evidence="3 4">
    <name type="scientific">Wickerhamomyces anomalus (strain ATCC 58044 / CBS 1984 / NCYC 433 / NRRL Y-366-8)</name>
    <name type="common">Yeast</name>
    <name type="synonym">Hansenula anomala</name>
    <dbReference type="NCBI Taxonomy" id="683960"/>
    <lineage>
        <taxon>Eukaryota</taxon>
        <taxon>Fungi</taxon>
        <taxon>Dikarya</taxon>
        <taxon>Ascomycota</taxon>
        <taxon>Saccharomycotina</taxon>
        <taxon>Saccharomycetes</taxon>
        <taxon>Phaffomycetales</taxon>
        <taxon>Wickerhamomycetaceae</taxon>
        <taxon>Wickerhamomyces</taxon>
    </lineage>
</organism>
<gene>
    <name evidence="3" type="ORF">WICANDRAFT_65714</name>
</gene>
<dbReference type="GO" id="GO:0005783">
    <property type="term" value="C:endoplasmic reticulum"/>
    <property type="evidence" value="ECO:0007669"/>
    <property type="project" value="TreeGrafter"/>
</dbReference>
<dbReference type="Gene3D" id="3.40.50.10320">
    <property type="entry name" value="LmbE-like"/>
    <property type="match status" value="1"/>
</dbReference>
<reference evidence="3 4" key="1">
    <citation type="journal article" date="2016" name="Proc. Natl. Acad. Sci. U.S.A.">
        <title>Comparative genomics of biotechnologically important yeasts.</title>
        <authorList>
            <person name="Riley R."/>
            <person name="Haridas S."/>
            <person name="Wolfe K.H."/>
            <person name="Lopes M.R."/>
            <person name="Hittinger C.T."/>
            <person name="Goeker M."/>
            <person name="Salamov A.A."/>
            <person name="Wisecaver J.H."/>
            <person name="Long T.M."/>
            <person name="Calvey C.H."/>
            <person name="Aerts A.L."/>
            <person name="Barry K.W."/>
            <person name="Choi C."/>
            <person name="Clum A."/>
            <person name="Coughlan A.Y."/>
            <person name="Deshpande S."/>
            <person name="Douglass A.P."/>
            <person name="Hanson S.J."/>
            <person name="Klenk H.-P."/>
            <person name="LaButti K.M."/>
            <person name="Lapidus A."/>
            <person name="Lindquist E.A."/>
            <person name="Lipzen A.M."/>
            <person name="Meier-Kolthoff J.P."/>
            <person name="Ohm R.A."/>
            <person name="Otillar R.P."/>
            <person name="Pangilinan J.L."/>
            <person name="Peng Y."/>
            <person name="Rokas A."/>
            <person name="Rosa C.A."/>
            <person name="Scheuner C."/>
            <person name="Sibirny A.A."/>
            <person name="Slot J.C."/>
            <person name="Stielow J.B."/>
            <person name="Sun H."/>
            <person name="Kurtzman C.P."/>
            <person name="Blackwell M."/>
            <person name="Grigoriev I.V."/>
            <person name="Jeffries T.W."/>
        </authorList>
    </citation>
    <scope>NUCLEOTIDE SEQUENCE [LARGE SCALE GENOMIC DNA]</scope>
    <source>
        <strain evidence="4">ATCC 58044 / CBS 1984 / NCYC 433 / NRRL Y-366-8</strain>
    </source>
</reference>
<dbReference type="SUPFAM" id="SSF102588">
    <property type="entry name" value="LmbE-like"/>
    <property type="match status" value="1"/>
</dbReference>
<dbReference type="AlphaFoldDB" id="A0A1E3NVW5"/>
<evidence type="ECO:0000313" key="3">
    <source>
        <dbReference type="EMBL" id="ODQ56832.1"/>
    </source>
</evidence>